<evidence type="ECO:0000256" key="2">
    <source>
        <dbReference type="SAM" id="SignalP"/>
    </source>
</evidence>
<dbReference type="EMBL" id="VBOW01000058">
    <property type="protein sequence ID" value="TMQ57666.1"/>
    <property type="molecule type" value="Genomic_DNA"/>
</dbReference>
<evidence type="ECO:0008006" key="5">
    <source>
        <dbReference type="Google" id="ProtNLM"/>
    </source>
</evidence>
<evidence type="ECO:0000313" key="4">
    <source>
        <dbReference type="Proteomes" id="UP000316852"/>
    </source>
</evidence>
<keyword evidence="2" id="KW-0732">Signal</keyword>
<organism evidence="3 4">
    <name type="scientific">Eiseniibacteriota bacterium</name>
    <dbReference type="NCBI Taxonomy" id="2212470"/>
    <lineage>
        <taxon>Bacteria</taxon>
        <taxon>Candidatus Eiseniibacteriota</taxon>
    </lineage>
</organism>
<comment type="caution">
    <text evidence="3">The sequence shown here is derived from an EMBL/GenBank/DDBJ whole genome shotgun (WGS) entry which is preliminary data.</text>
</comment>
<feature type="chain" id="PRO_5022192857" description="BcpO-related WXXGXW repeat protein" evidence="2">
    <location>
        <begin position="25"/>
        <end position="166"/>
    </location>
</feature>
<evidence type="ECO:0000313" key="3">
    <source>
        <dbReference type="EMBL" id="TMQ57666.1"/>
    </source>
</evidence>
<sequence length="166" mass="20684">MRRVSNWMACLGCALALSSPTSSASARTSVSVDLHFGDRYRGPDVVFYDEPDVVVVPGTRVYYVPDYDYDVYRCGRYWYYNYDDGWYRSRSYRGPWIYVGYRSVPRQIGYMPYRYRRHWREFRDEPRYRYRAREWRDRDGDRDRDRDRQDRDRDRHDRDRDRWQTR</sequence>
<evidence type="ECO:0000256" key="1">
    <source>
        <dbReference type="SAM" id="MobiDB-lite"/>
    </source>
</evidence>
<gene>
    <name evidence="3" type="ORF">E6K76_09850</name>
</gene>
<dbReference type="Proteomes" id="UP000316852">
    <property type="component" value="Unassembled WGS sequence"/>
</dbReference>
<feature type="signal peptide" evidence="2">
    <location>
        <begin position="1"/>
        <end position="24"/>
    </location>
</feature>
<proteinExistence type="predicted"/>
<reference evidence="3 4" key="1">
    <citation type="journal article" date="2019" name="Nat. Microbiol.">
        <title>Mediterranean grassland soil C-N compound turnover is dependent on rainfall and depth, and is mediated by genomically divergent microorganisms.</title>
        <authorList>
            <person name="Diamond S."/>
            <person name="Andeer P.F."/>
            <person name="Li Z."/>
            <person name="Crits-Christoph A."/>
            <person name="Burstein D."/>
            <person name="Anantharaman K."/>
            <person name="Lane K.R."/>
            <person name="Thomas B.C."/>
            <person name="Pan C."/>
            <person name="Northen T.R."/>
            <person name="Banfield J.F."/>
        </authorList>
    </citation>
    <scope>NUCLEOTIDE SEQUENCE [LARGE SCALE GENOMIC DNA]</scope>
    <source>
        <strain evidence="3">WS_6</strain>
    </source>
</reference>
<name>A0A538T208_UNCEI</name>
<protein>
    <recommendedName>
        <fullName evidence="5">BcpO-related WXXGXW repeat protein</fullName>
    </recommendedName>
</protein>
<dbReference type="AlphaFoldDB" id="A0A538T208"/>
<feature type="region of interest" description="Disordered" evidence="1">
    <location>
        <begin position="137"/>
        <end position="166"/>
    </location>
</feature>
<accession>A0A538T208</accession>